<dbReference type="AlphaFoldDB" id="A0A388KJI1"/>
<dbReference type="EMBL" id="BFEA01000127">
    <property type="protein sequence ID" value="GBG70212.1"/>
    <property type="molecule type" value="Genomic_DNA"/>
</dbReference>
<name>A0A388KJI1_CHABU</name>
<gene>
    <name evidence="1" type="ORF">CBR_g6344</name>
</gene>
<sequence length="337" mass="38180">MVLRGVEHACEVRGKCALDGSLSSRVMNGTLKKAGASFEHGVDVEMFSMAQLVEAKALLGSLDNFLICNMEEKLLLMDKIEERFDWGESSKQKQDLDGHPDIIRVVGNLHEVEAVKLNRVVASMLGIEDQKVLLYLFLDGKRKFELGERHSSYKPLMKGVDIFQNLVMLMNSGEESLDCHKSPQLLESEIGAMKEDVMLMKSGEESLDCHKSPQLLESEIGAMKEDVLSSTLFIEAHLVRFQGSDLRMLSQGEMHRYVRVWDRIRAEEIKDRVTSARSGKSKDRRRQICKCACPYEAYTCCRGIEVEDDRTESVPRCAPKMRSGFWPCRADPEPLSR</sequence>
<organism evidence="1 2">
    <name type="scientific">Chara braunii</name>
    <name type="common">Braun's stonewort</name>
    <dbReference type="NCBI Taxonomy" id="69332"/>
    <lineage>
        <taxon>Eukaryota</taxon>
        <taxon>Viridiplantae</taxon>
        <taxon>Streptophyta</taxon>
        <taxon>Charophyceae</taxon>
        <taxon>Charales</taxon>
        <taxon>Characeae</taxon>
        <taxon>Chara</taxon>
    </lineage>
</organism>
<comment type="caution">
    <text evidence="1">The sequence shown here is derived from an EMBL/GenBank/DDBJ whole genome shotgun (WGS) entry which is preliminary data.</text>
</comment>
<proteinExistence type="predicted"/>
<evidence type="ECO:0000313" key="1">
    <source>
        <dbReference type="EMBL" id="GBG70212.1"/>
    </source>
</evidence>
<accession>A0A388KJI1</accession>
<evidence type="ECO:0000313" key="2">
    <source>
        <dbReference type="Proteomes" id="UP000265515"/>
    </source>
</evidence>
<protein>
    <submittedName>
        <fullName evidence="1">Uncharacterized protein</fullName>
    </submittedName>
</protein>
<keyword evidence="2" id="KW-1185">Reference proteome</keyword>
<dbReference type="Gramene" id="GBG70212">
    <property type="protein sequence ID" value="GBG70212"/>
    <property type="gene ID" value="CBR_g6344"/>
</dbReference>
<reference evidence="1 2" key="1">
    <citation type="journal article" date="2018" name="Cell">
        <title>The Chara Genome: Secondary Complexity and Implications for Plant Terrestrialization.</title>
        <authorList>
            <person name="Nishiyama T."/>
            <person name="Sakayama H."/>
            <person name="Vries J.D."/>
            <person name="Buschmann H."/>
            <person name="Saint-Marcoux D."/>
            <person name="Ullrich K.K."/>
            <person name="Haas F.B."/>
            <person name="Vanderstraeten L."/>
            <person name="Becker D."/>
            <person name="Lang D."/>
            <person name="Vosolsobe S."/>
            <person name="Rombauts S."/>
            <person name="Wilhelmsson P.K.I."/>
            <person name="Janitza P."/>
            <person name="Kern R."/>
            <person name="Heyl A."/>
            <person name="Rumpler F."/>
            <person name="Villalobos L.I.A.C."/>
            <person name="Clay J.M."/>
            <person name="Skokan R."/>
            <person name="Toyoda A."/>
            <person name="Suzuki Y."/>
            <person name="Kagoshima H."/>
            <person name="Schijlen E."/>
            <person name="Tajeshwar N."/>
            <person name="Catarino B."/>
            <person name="Hetherington A.J."/>
            <person name="Saltykova A."/>
            <person name="Bonnot C."/>
            <person name="Breuninger H."/>
            <person name="Symeonidi A."/>
            <person name="Radhakrishnan G.V."/>
            <person name="Van Nieuwerburgh F."/>
            <person name="Deforce D."/>
            <person name="Chang C."/>
            <person name="Karol K.G."/>
            <person name="Hedrich R."/>
            <person name="Ulvskov P."/>
            <person name="Glockner G."/>
            <person name="Delwiche C.F."/>
            <person name="Petrasek J."/>
            <person name="Van de Peer Y."/>
            <person name="Friml J."/>
            <person name="Beilby M."/>
            <person name="Dolan L."/>
            <person name="Kohara Y."/>
            <person name="Sugano S."/>
            <person name="Fujiyama A."/>
            <person name="Delaux P.-M."/>
            <person name="Quint M."/>
            <person name="TheiBen G."/>
            <person name="Hagemann M."/>
            <person name="Harholt J."/>
            <person name="Dunand C."/>
            <person name="Zachgo S."/>
            <person name="Langdale J."/>
            <person name="Maumus F."/>
            <person name="Straeten D.V.D."/>
            <person name="Gould S.B."/>
            <person name="Rensing S.A."/>
        </authorList>
    </citation>
    <scope>NUCLEOTIDE SEQUENCE [LARGE SCALE GENOMIC DNA]</scope>
    <source>
        <strain evidence="1 2">S276</strain>
    </source>
</reference>
<dbReference type="Proteomes" id="UP000265515">
    <property type="component" value="Unassembled WGS sequence"/>
</dbReference>